<protein>
    <submittedName>
        <fullName evidence="2">Uncharacterized protein</fullName>
    </submittedName>
</protein>
<evidence type="ECO:0000256" key="1">
    <source>
        <dbReference type="SAM" id="SignalP"/>
    </source>
</evidence>
<dbReference type="RefSeq" id="WP_145891399.1">
    <property type="nucleotide sequence ID" value="NZ_VOBQ01000003.1"/>
</dbReference>
<proteinExistence type="predicted"/>
<reference evidence="2 3" key="1">
    <citation type="submission" date="2019-07" db="EMBL/GenBank/DDBJ databases">
        <title>Caenimonas sedimenti sp. nov., isolated from activated sludge.</title>
        <authorList>
            <person name="Xu J."/>
        </authorList>
    </citation>
    <scope>NUCLEOTIDE SEQUENCE [LARGE SCALE GENOMIC DNA]</scope>
    <source>
        <strain evidence="2 3">HX-9-20</strain>
    </source>
</reference>
<evidence type="ECO:0000313" key="2">
    <source>
        <dbReference type="EMBL" id="TWO72794.1"/>
    </source>
</evidence>
<name>A0A562ZXD3_9BURK</name>
<feature type="chain" id="PRO_5021947886" evidence="1">
    <location>
        <begin position="23"/>
        <end position="235"/>
    </location>
</feature>
<dbReference type="Proteomes" id="UP000318199">
    <property type="component" value="Unassembled WGS sequence"/>
</dbReference>
<feature type="signal peptide" evidence="1">
    <location>
        <begin position="1"/>
        <end position="22"/>
    </location>
</feature>
<sequence length="235" mass="25432">MAPRLACMLAALTLAAANVACAATAGPNDDQQIEHSASNLLVVLRESPGANKQAEGLEPFGKIATRLPNGRDIEFEPSWYQYLGDLHLRIVFDGGRQVQSALPQDLERLSLAPEQALTRAIGNLRARYGPPVALPWSGGLMQVGGDAPDLNSSYLLDRDFWNTQLREHPAGVVVAVPRRGGLVFAPADNETAVISLRFAAAALYAAGDRNRLSSALYLFKDGRWSVFQPPQKPFD</sequence>
<dbReference type="OrthoDB" id="8895159at2"/>
<keyword evidence="1" id="KW-0732">Signal</keyword>
<accession>A0A562ZXD3</accession>
<dbReference type="AlphaFoldDB" id="A0A562ZXD3"/>
<organism evidence="2 3">
    <name type="scientific">Caenimonas sedimenti</name>
    <dbReference type="NCBI Taxonomy" id="2596921"/>
    <lineage>
        <taxon>Bacteria</taxon>
        <taxon>Pseudomonadati</taxon>
        <taxon>Pseudomonadota</taxon>
        <taxon>Betaproteobacteria</taxon>
        <taxon>Burkholderiales</taxon>
        <taxon>Comamonadaceae</taxon>
        <taxon>Caenimonas</taxon>
    </lineage>
</organism>
<keyword evidence="3" id="KW-1185">Reference proteome</keyword>
<evidence type="ECO:0000313" key="3">
    <source>
        <dbReference type="Proteomes" id="UP000318199"/>
    </source>
</evidence>
<gene>
    <name evidence="2" type="ORF">FN976_04480</name>
</gene>
<comment type="caution">
    <text evidence="2">The sequence shown here is derived from an EMBL/GenBank/DDBJ whole genome shotgun (WGS) entry which is preliminary data.</text>
</comment>
<dbReference type="EMBL" id="VOBQ01000003">
    <property type="protein sequence ID" value="TWO72794.1"/>
    <property type="molecule type" value="Genomic_DNA"/>
</dbReference>